<evidence type="ECO:0008006" key="3">
    <source>
        <dbReference type="Google" id="ProtNLM"/>
    </source>
</evidence>
<protein>
    <recommendedName>
        <fullName evidence="3">DUF2267 domain-containing protein</fullName>
    </recommendedName>
</protein>
<gene>
    <name evidence="1" type="ORF">GCM10007276_12880</name>
</gene>
<evidence type="ECO:0000313" key="2">
    <source>
        <dbReference type="Proteomes" id="UP000602745"/>
    </source>
</evidence>
<dbReference type="RefSeq" id="WP_188408835.1">
    <property type="nucleotide sequence ID" value="NZ_BMCP01000001.1"/>
</dbReference>
<dbReference type="EMBL" id="BMCP01000001">
    <property type="protein sequence ID" value="GGE36853.1"/>
    <property type="molecule type" value="Genomic_DNA"/>
</dbReference>
<reference evidence="1" key="2">
    <citation type="submission" date="2020-09" db="EMBL/GenBank/DDBJ databases">
        <authorList>
            <person name="Sun Q."/>
            <person name="Sedlacek I."/>
        </authorList>
    </citation>
    <scope>NUCLEOTIDE SEQUENCE</scope>
    <source>
        <strain evidence="1">CCM 7684</strain>
    </source>
</reference>
<reference evidence="1" key="1">
    <citation type="journal article" date="2014" name="Int. J. Syst. Evol. Microbiol.">
        <title>Complete genome sequence of Corynebacterium casei LMG S-19264T (=DSM 44701T), isolated from a smear-ripened cheese.</title>
        <authorList>
            <consortium name="US DOE Joint Genome Institute (JGI-PGF)"/>
            <person name="Walter F."/>
            <person name="Albersmeier A."/>
            <person name="Kalinowski J."/>
            <person name="Ruckert C."/>
        </authorList>
    </citation>
    <scope>NUCLEOTIDE SEQUENCE</scope>
    <source>
        <strain evidence="1">CCM 7684</strain>
    </source>
</reference>
<proteinExistence type="predicted"/>
<dbReference type="AlphaFoldDB" id="A0A8J2VQB1"/>
<sequence length="118" mass="12372">MQELLERMMGNAGIDRALAEKALVIILDFLNKEAPQDAVGKLLEALPEAKPLVGQDSGGFGLGGFGAMGALNEMTAAGLSMEQVQTVTRTVIDFAREKLGEDEVGRIVGAIPGLSAFI</sequence>
<name>A0A8J2VQB1_9RHOB</name>
<keyword evidence="2" id="KW-1185">Reference proteome</keyword>
<organism evidence="1 2">
    <name type="scientific">Agaricicola taiwanensis</name>
    <dbReference type="NCBI Taxonomy" id="591372"/>
    <lineage>
        <taxon>Bacteria</taxon>
        <taxon>Pseudomonadati</taxon>
        <taxon>Pseudomonadota</taxon>
        <taxon>Alphaproteobacteria</taxon>
        <taxon>Rhodobacterales</taxon>
        <taxon>Paracoccaceae</taxon>
        <taxon>Agaricicola</taxon>
    </lineage>
</organism>
<accession>A0A8J2VQB1</accession>
<dbReference type="Proteomes" id="UP000602745">
    <property type="component" value="Unassembled WGS sequence"/>
</dbReference>
<comment type="caution">
    <text evidence="1">The sequence shown here is derived from an EMBL/GenBank/DDBJ whole genome shotgun (WGS) entry which is preliminary data.</text>
</comment>
<evidence type="ECO:0000313" key="1">
    <source>
        <dbReference type="EMBL" id="GGE36853.1"/>
    </source>
</evidence>